<organism evidence="6">
    <name type="scientific">mine drainage metagenome</name>
    <dbReference type="NCBI Taxonomy" id="410659"/>
    <lineage>
        <taxon>unclassified sequences</taxon>
        <taxon>metagenomes</taxon>
        <taxon>ecological metagenomes</taxon>
    </lineage>
</organism>
<dbReference type="InterPro" id="IPR009057">
    <property type="entry name" value="Homeodomain-like_sf"/>
</dbReference>
<dbReference type="InterPro" id="IPR036271">
    <property type="entry name" value="Tet_transcr_reg_TetR-rel_C_sf"/>
</dbReference>
<proteinExistence type="predicted"/>
<evidence type="ECO:0000259" key="5">
    <source>
        <dbReference type="PROSITE" id="PS50977"/>
    </source>
</evidence>
<dbReference type="InterPro" id="IPR050624">
    <property type="entry name" value="HTH-type_Tx_Regulator"/>
</dbReference>
<dbReference type="SUPFAM" id="SSF48498">
    <property type="entry name" value="Tetracyclin repressor-like, C-terminal domain"/>
    <property type="match status" value="1"/>
</dbReference>
<sequence>MVRKTKEDAELTRQRIIDAARAVFLARGVSRSTLEHIAAQANVTRGAVYWHFKNKTEIFHAIREQVFLPLIDRMDDTLSVENMAKNTEDPLSQIEHSLCVTIHELNENIEMRQTYEIMMIKCEYVDEFATVLQQILNNCSNITEKIQLAYEHAQSQGLLAGSHSPRALAMDTHLFFSGLLHMWVKDFDGSRFRFQATDLIKAHINLRRK</sequence>
<feature type="domain" description="HTH tetR-type" evidence="5">
    <location>
        <begin position="10"/>
        <end position="70"/>
    </location>
</feature>
<keyword evidence="3" id="KW-0238">DNA-binding</keyword>
<keyword evidence="2" id="KW-0805">Transcription regulation</keyword>
<dbReference type="AlphaFoldDB" id="A0A1J5S8R2"/>
<dbReference type="PROSITE" id="PS50977">
    <property type="entry name" value="HTH_TETR_2"/>
    <property type="match status" value="1"/>
</dbReference>
<dbReference type="Pfam" id="PF08361">
    <property type="entry name" value="TetR_C_2"/>
    <property type="match status" value="1"/>
</dbReference>
<keyword evidence="4" id="KW-0804">Transcription</keyword>
<name>A0A1J5S8R2_9ZZZZ</name>
<dbReference type="Pfam" id="PF00440">
    <property type="entry name" value="TetR_N"/>
    <property type="match status" value="1"/>
</dbReference>
<comment type="caution">
    <text evidence="6">The sequence shown here is derived from an EMBL/GenBank/DDBJ whole genome shotgun (WGS) entry which is preliminary data.</text>
</comment>
<evidence type="ECO:0000313" key="6">
    <source>
        <dbReference type="EMBL" id="OIR04522.1"/>
    </source>
</evidence>
<accession>A0A1J5S8R2</accession>
<reference evidence="6" key="1">
    <citation type="submission" date="2016-10" db="EMBL/GenBank/DDBJ databases">
        <title>Sequence of Gallionella enrichment culture.</title>
        <authorList>
            <person name="Poehlein A."/>
            <person name="Muehling M."/>
            <person name="Daniel R."/>
        </authorList>
    </citation>
    <scope>NUCLEOTIDE SEQUENCE</scope>
</reference>
<dbReference type="GO" id="GO:0003677">
    <property type="term" value="F:DNA binding"/>
    <property type="evidence" value="ECO:0007669"/>
    <property type="project" value="UniProtKB-KW"/>
</dbReference>
<protein>
    <submittedName>
        <fullName evidence="6">HTH-type transcriptional regulator TtgR</fullName>
    </submittedName>
</protein>
<dbReference type="PRINTS" id="PR00455">
    <property type="entry name" value="HTHTETR"/>
</dbReference>
<gene>
    <name evidence="6" type="primary">ttgR_1</name>
    <name evidence="6" type="ORF">GALL_134580</name>
</gene>
<keyword evidence="1" id="KW-0678">Repressor</keyword>
<dbReference type="Gene3D" id="1.10.357.10">
    <property type="entry name" value="Tetracycline Repressor, domain 2"/>
    <property type="match status" value="1"/>
</dbReference>
<evidence type="ECO:0000256" key="3">
    <source>
        <dbReference type="ARBA" id="ARBA00023125"/>
    </source>
</evidence>
<evidence type="ECO:0000256" key="4">
    <source>
        <dbReference type="ARBA" id="ARBA00023163"/>
    </source>
</evidence>
<dbReference type="SUPFAM" id="SSF46689">
    <property type="entry name" value="Homeodomain-like"/>
    <property type="match status" value="1"/>
</dbReference>
<dbReference type="InterPro" id="IPR001647">
    <property type="entry name" value="HTH_TetR"/>
</dbReference>
<dbReference type="InterPro" id="IPR013572">
    <property type="entry name" value="Tscrpt_reg_MAATS_C"/>
</dbReference>
<dbReference type="PANTHER" id="PTHR43479">
    <property type="entry name" value="ACREF/ENVCD OPERON REPRESSOR-RELATED"/>
    <property type="match status" value="1"/>
</dbReference>
<dbReference type="EMBL" id="MLJW01000057">
    <property type="protein sequence ID" value="OIR04522.1"/>
    <property type="molecule type" value="Genomic_DNA"/>
</dbReference>
<dbReference type="PROSITE" id="PS01081">
    <property type="entry name" value="HTH_TETR_1"/>
    <property type="match status" value="1"/>
</dbReference>
<evidence type="ECO:0000256" key="1">
    <source>
        <dbReference type="ARBA" id="ARBA00022491"/>
    </source>
</evidence>
<dbReference type="InterPro" id="IPR023772">
    <property type="entry name" value="DNA-bd_HTH_TetR-type_CS"/>
</dbReference>
<dbReference type="PANTHER" id="PTHR43479:SF11">
    <property type="entry name" value="ACREF_ENVCD OPERON REPRESSOR-RELATED"/>
    <property type="match status" value="1"/>
</dbReference>
<evidence type="ECO:0000256" key="2">
    <source>
        <dbReference type="ARBA" id="ARBA00023015"/>
    </source>
</evidence>